<proteinExistence type="predicted"/>
<protein>
    <recommendedName>
        <fullName evidence="3">Butirosin biosynthesis protein H-like</fullName>
    </recommendedName>
</protein>
<keyword evidence="2" id="KW-1185">Reference proteome</keyword>
<dbReference type="Proteomes" id="UP000621560">
    <property type="component" value="Unassembled WGS sequence"/>
</dbReference>
<evidence type="ECO:0008006" key="3">
    <source>
        <dbReference type="Google" id="ProtNLM"/>
    </source>
</evidence>
<dbReference type="AlphaFoldDB" id="A0A927BXV1"/>
<evidence type="ECO:0000313" key="2">
    <source>
        <dbReference type="Proteomes" id="UP000621560"/>
    </source>
</evidence>
<dbReference type="RefSeq" id="WP_190920580.1">
    <property type="nucleotide sequence ID" value="NZ_JACXIZ010000038.1"/>
</dbReference>
<gene>
    <name evidence="1" type="ORF">IDH44_19925</name>
</gene>
<accession>A0A927BXV1</accession>
<dbReference type="EMBL" id="JACXIZ010000038">
    <property type="protein sequence ID" value="MBD2847474.1"/>
    <property type="molecule type" value="Genomic_DNA"/>
</dbReference>
<name>A0A927BXV1_9BACL</name>
<evidence type="ECO:0000313" key="1">
    <source>
        <dbReference type="EMBL" id="MBD2847474.1"/>
    </source>
</evidence>
<organism evidence="1 2">
    <name type="scientific">Paenibacillus sabuli</name>
    <dbReference type="NCBI Taxonomy" id="2772509"/>
    <lineage>
        <taxon>Bacteria</taxon>
        <taxon>Bacillati</taxon>
        <taxon>Bacillota</taxon>
        <taxon>Bacilli</taxon>
        <taxon>Bacillales</taxon>
        <taxon>Paenibacillaceae</taxon>
        <taxon>Paenibacillus</taxon>
    </lineage>
</organism>
<comment type="caution">
    <text evidence="1">The sequence shown here is derived from an EMBL/GenBank/DDBJ whole genome shotgun (WGS) entry which is preliminary data.</text>
</comment>
<reference evidence="1" key="1">
    <citation type="submission" date="2020-09" db="EMBL/GenBank/DDBJ databases">
        <title>A novel bacterium of genus Paenibacillus, isolated from South China Sea.</title>
        <authorList>
            <person name="Huang H."/>
            <person name="Mo K."/>
            <person name="Hu Y."/>
        </authorList>
    </citation>
    <scope>NUCLEOTIDE SEQUENCE</scope>
    <source>
        <strain evidence="1">IB182496</strain>
    </source>
</reference>
<sequence>MSKILPITYPIITSYSHHTAILSILGVDESFMPWFCENYIELSIIKDPDCQAVLDFLNLDVYTFHVPRPPLLEFVSFKPEQLKLSGSDFENFVITGLENDYYIYAVLRCAEIPLYRSQRTQRHHPLLIYGYDQQQFYCGDFFENGKFRFEKIHRSFVASAFEQIIPGNYWWSGLKLLKKKKALHSLNAEKIKTSFRNYIAPSYSTVFSHPKLGQLRVGIDDVYNRLLLDLENLELGKRVDRRAIPIFAEHKKAVLRILSYLQQLNRCNVELVERFTVVTERMEMIRNGLLKYHFTKNSSLLQRVREQLMHLRVTEKQILNEVVNVLS</sequence>